<dbReference type="AlphaFoldDB" id="A0A4C1UP12"/>
<dbReference type="Proteomes" id="UP000299102">
    <property type="component" value="Unassembled WGS sequence"/>
</dbReference>
<keyword evidence="2" id="KW-1185">Reference proteome</keyword>
<name>A0A4C1UP12_EUMVA</name>
<organism evidence="1 2">
    <name type="scientific">Eumeta variegata</name>
    <name type="common">Bagworm moth</name>
    <name type="synonym">Eumeta japonica</name>
    <dbReference type="NCBI Taxonomy" id="151549"/>
    <lineage>
        <taxon>Eukaryota</taxon>
        <taxon>Metazoa</taxon>
        <taxon>Ecdysozoa</taxon>
        <taxon>Arthropoda</taxon>
        <taxon>Hexapoda</taxon>
        <taxon>Insecta</taxon>
        <taxon>Pterygota</taxon>
        <taxon>Neoptera</taxon>
        <taxon>Endopterygota</taxon>
        <taxon>Lepidoptera</taxon>
        <taxon>Glossata</taxon>
        <taxon>Ditrysia</taxon>
        <taxon>Tineoidea</taxon>
        <taxon>Psychidae</taxon>
        <taxon>Oiketicinae</taxon>
        <taxon>Eumeta</taxon>
    </lineage>
</organism>
<accession>A0A4C1UP12</accession>
<gene>
    <name evidence="1" type="ORF">EVAR_21199_1</name>
</gene>
<sequence>MAGNERAAELAKTVGLRSDTPPDYDKTCSLLSSLRGTGFGEGNHNTHYKCGRDIDVFQDRRNRGPTDRIKASEINKVVMYED</sequence>
<dbReference type="EMBL" id="BGZK01000202">
    <property type="protein sequence ID" value="GBP28079.1"/>
    <property type="molecule type" value="Genomic_DNA"/>
</dbReference>
<reference evidence="1 2" key="1">
    <citation type="journal article" date="2019" name="Commun. Biol.">
        <title>The bagworm genome reveals a unique fibroin gene that provides high tensile strength.</title>
        <authorList>
            <person name="Kono N."/>
            <person name="Nakamura H."/>
            <person name="Ohtoshi R."/>
            <person name="Tomita M."/>
            <person name="Numata K."/>
            <person name="Arakawa K."/>
        </authorList>
    </citation>
    <scope>NUCLEOTIDE SEQUENCE [LARGE SCALE GENOMIC DNA]</scope>
</reference>
<evidence type="ECO:0000313" key="1">
    <source>
        <dbReference type="EMBL" id="GBP28079.1"/>
    </source>
</evidence>
<comment type="caution">
    <text evidence="1">The sequence shown here is derived from an EMBL/GenBank/DDBJ whole genome shotgun (WGS) entry which is preliminary data.</text>
</comment>
<proteinExistence type="predicted"/>
<evidence type="ECO:0000313" key="2">
    <source>
        <dbReference type="Proteomes" id="UP000299102"/>
    </source>
</evidence>
<protein>
    <submittedName>
        <fullName evidence="1">Uncharacterized protein</fullName>
    </submittedName>
</protein>